<dbReference type="SUPFAM" id="SSF52172">
    <property type="entry name" value="CheY-like"/>
    <property type="match status" value="1"/>
</dbReference>
<comment type="caution">
    <text evidence="7">The sequence shown here is derived from an EMBL/GenBank/DDBJ whole genome shotgun (WGS) entry which is preliminary data.</text>
</comment>
<dbReference type="InterPro" id="IPR011110">
    <property type="entry name" value="Reg_prop"/>
</dbReference>
<dbReference type="SUPFAM" id="SSF46689">
    <property type="entry name" value="Homeodomain-like"/>
    <property type="match status" value="1"/>
</dbReference>
<dbReference type="Pfam" id="PF07494">
    <property type="entry name" value="Reg_prop"/>
    <property type="match status" value="2"/>
</dbReference>
<keyword evidence="5" id="KW-0472">Membrane</keyword>
<dbReference type="InterPro" id="IPR018062">
    <property type="entry name" value="HTH_AraC-typ_CS"/>
</dbReference>
<dbReference type="InterPro" id="IPR018060">
    <property type="entry name" value="HTH_AraC"/>
</dbReference>
<name>A0A6L3IVY3_9BACT</name>
<evidence type="ECO:0000256" key="4">
    <source>
        <dbReference type="ARBA" id="ARBA00023163"/>
    </source>
</evidence>
<evidence type="ECO:0000256" key="3">
    <source>
        <dbReference type="ARBA" id="ARBA00023125"/>
    </source>
</evidence>
<dbReference type="Pfam" id="PF07495">
    <property type="entry name" value="Y_Y_Y"/>
    <property type="match status" value="1"/>
</dbReference>
<keyword evidence="2" id="KW-0805">Transcription regulation</keyword>
<evidence type="ECO:0000313" key="8">
    <source>
        <dbReference type="Proteomes" id="UP000481700"/>
    </source>
</evidence>
<dbReference type="Gene3D" id="2.130.10.10">
    <property type="entry name" value="YVTN repeat-like/Quinoprotein amine dehydrogenase"/>
    <property type="match status" value="3"/>
</dbReference>
<dbReference type="GO" id="GO:0003700">
    <property type="term" value="F:DNA-binding transcription factor activity"/>
    <property type="evidence" value="ECO:0007669"/>
    <property type="project" value="InterPro"/>
</dbReference>
<gene>
    <name evidence="7" type="ORF">F2Z07_03255</name>
</gene>
<proteinExistence type="predicted"/>
<evidence type="ECO:0000256" key="2">
    <source>
        <dbReference type="ARBA" id="ARBA00023015"/>
    </source>
</evidence>
<feature type="transmembrane region" description="Helical" evidence="5">
    <location>
        <begin position="788"/>
        <end position="810"/>
    </location>
</feature>
<dbReference type="Gene3D" id="2.60.40.10">
    <property type="entry name" value="Immunoglobulins"/>
    <property type="match status" value="1"/>
</dbReference>
<dbReference type="InterPro" id="IPR013783">
    <property type="entry name" value="Ig-like_fold"/>
</dbReference>
<dbReference type="SUPFAM" id="SSF63829">
    <property type="entry name" value="Calcium-dependent phosphotriesterase"/>
    <property type="match status" value="2"/>
</dbReference>
<evidence type="ECO:0000313" key="7">
    <source>
        <dbReference type="EMBL" id="KAA5323436.1"/>
    </source>
</evidence>
<dbReference type="InterPro" id="IPR015943">
    <property type="entry name" value="WD40/YVTN_repeat-like_dom_sf"/>
</dbReference>
<sequence>MKKHFLLTLLLVFLCLPEYIRAMDEYALLQIGYTQGLSNSAVLSLYQDNHGFMWFGTYDGLNNYDGKTMNVYRTDMAVKKQLLNNVIYHVDGAENNCLWISTNTGINCFSVNKRCVVGSYEMFKDDFILYSNRKGNTWVMDKDDVYYYNVPLRNFVKVHKKDKVFNKELSFVDEKGYLWLFSSKDNSVYRCHVDDFSQENPNFSTIRTNIHQKRIEYTFYQNGILSFIDKDNDLFLFDIMRNTKVYIRNVEELVRKYGAIKGIISFYDDIVIAFIRNGLIKLDAASRYSESVIDRNIRIFSVYKDPVQDIIWVGTDGQGVMVYSKKHSLSTHLMFSHLQNKIIRQVRSIHTDDKGNLWFGTKGDGLVRIKDYTGNVNGKFPLHAISVYFPGVKKDILDYNRELTEFQVFGIIPSRYMDGFWIGSAENPGLSYYDYKKDRVTPITGDTKLLQRVHRVYEENESTLWLTTSGCGVCKVILGEKDGKIVANSVQQFIFRDGQKEINDFFPMLVENDSIMWLGSRGMGLVRFNFKERKYKVLLLSDKEKFSINDILSIYRKDDTFYLGTVSGLVRLNFDAEGKPDVFCMGKEQGFLNDMIHGILEDENGFLWLSTNKGLVKYNPENNAFHTYYYSNGLQIGEFSDDAFYKCPYTGNLFFGGIDGLLYLEKERMNEVEYHPDVRFRDLTLGVESVNFYDYYDEAANTLYLEGVSLSFSVSFIAPDFVEGDNFEYSYKLEGNHKEEWTPFTPDNVAVFKSLRYGDYTLKVRYKKDVFDTEYKFYSLNIHIQPPWYLSLWAYTAYMLIILILGIYGIRLAKKYYRREKLIKELMLHESHNAAMNSISGLFHETTGSFATIYKMCGQLRQFKSMPGEYYKMLDVIHETVLSFAFKSEGIWDERLSLDEYLPREITVYGEVGLKQLSDEMIRMLIYRGYNSLSDLTVDIEKGLKVFLPKNALSYIIYYLYSISLSAKVPVHISITAEGGTLTLRLNLSEEISDRIIGVQKEDGQLSASDSDFNTYLYQWLYVYAMKVMKGNASRKEHETFIELPLQQKKEEPIGGMNKKTVLLLEDKNEIAWLVSDILSDNYDVCCVHTSQEAFGYLRKNTPAVFLADTMIYLKEENKFIEYVQTNKGLLMNTAFIPMLTWKAAFLLQKDLNKLVDGFVVMPYNILFLKEIVNMAVSRRSVKEDTVLVNVPGETGRDIICETAEQANFAKQLLKVLDDNLDKEDLSTAFIAEQMNISPRQYYRRFKEISGLSPTDFIKNYRIEKAAALLLETDWPILKVISEVGIQSRSYFYKEFASRYGVTPKVYKKNRLDKEITEEENIDN</sequence>
<feature type="domain" description="HTH araC/xylS-type" evidence="6">
    <location>
        <begin position="1211"/>
        <end position="1310"/>
    </location>
</feature>
<keyword evidence="1" id="KW-0597">Phosphoprotein</keyword>
<dbReference type="GO" id="GO:0000155">
    <property type="term" value="F:phosphorelay sensor kinase activity"/>
    <property type="evidence" value="ECO:0007669"/>
    <property type="project" value="TreeGrafter"/>
</dbReference>
<dbReference type="GO" id="GO:0043565">
    <property type="term" value="F:sequence-specific DNA binding"/>
    <property type="evidence" value="ECO:0007669"/>
    <property type="project" value="InterPro"/>
</dbReference>
<dbReference type="Pfam" id="PF12833">
    <property type="entry name" value="HTH_18"/>
    <property type="match status" value="1"/>
</dbReference>
<dbReference type="Gene3D" id="3.40.50.2300">
    <property type="match status" value="1"/>
</dbReference>
<evidence type="ECO:0000256" key="5">
    <source>
        <dbReference type="SAM" id="Phobius"/>
    </source>
</evidence>
<dbReference type="InterPro" id="IPR009057">
    <property type="entry name" value="Homeodomain-like_sf"/>
</dbReference>
<dbReference type="PANTHER" id="PTHR43547:SF2">
    <property type="entry name" value="HYBRID SIGNAL TRANSDUCTION HISTIDINE KINASE C"/>
    <property type="match status" value="1"/>
</dbReference>
<dbReference type="InterPro" id="IPR011006">
    <property type="entry name" value="CheY-like_superfamily"/>
</dbReference>
<dbReference type="InterPro" id="IPR011123">
    <property type="entry name" value="Y_Y_Y"/>
</dbReference>
<accession>A0A6L3IVY3</accession>
<dbReference type="PROSITE" id="PS00041">
    <property type="entry name" value="HTH_ARAC_FAMILY_1"/>
    <property type="match status" value="1"/>
</dbReference>
<dbReference type="SMART" id="SM00342">
    <property type="entry name" value="HTH_ARAC"/>
    <property type="match status" value="1"/>
</dbReference>
<evidence type="ECO:0000256" key="1">
    <source>
        <dbReference type="ARBA" id="ARBA00022553"/>
    </source>
</evidence>
<dbReference type="PANTHER" id="PTHR43547">
    <property type="entry name" value="TWO-COMPONENT HISTIDINE KINASE"/>
    <property type="match status" value="1"/>
</dbReference>
<dbReference type="PROSITE" id="PS01124">
    <property type="entry name" value="HTH_ARAC_FAMILY_2"/>
    <property type="match status" value="1"/>
</dbReference>
<keyword evidence="3" id="KW-0238">DNA-binding</keyword>
<keyword evidence="5" id="KW-0812">Transmembrane</keyword>
<organism evidence="7 8">
    <name type="scientific">Phocaeicola dorei</name>
    <dbReference type="NCBI Taxonomy" id="357276"/>
    <lineage>
        <taxon>Bacteria</taxon>
        <taxon>Pseudomonadati</taxon>
        <taxon>Bacteroidota</taxon>
        <taxon>Bacteroidia</taxon>
        <taxon>Bacteroidales</taxon>
        <taxon>Bacteroidaceae</taxon>
        <taxon>Phocaeicola</taxon>
    </lineage>
</organism>
<evidence type="ECO:0000259" key="6">
    <source>
        <dbReference type="PROSITE" id="PS01124"/>
    </source>
</evidence>
<reference evidence="7 8" key="1">
    <citation type="journal article" date="2019" name="Nat. Med.">
        <title>A library of human gut bacterial isolates paired with longitudinal multiomics data enables mechanistic microbiome research.</title>
        <authorList>
            <person name="Poyet M."/>
            <person name="Groussin M."/>
            <person name="Gibbons S.M."/>
            <person name="Avila-Pacheco J."/>
            <person name="Jiang X."/>
            <person name="Kearney S.M."/>
            <person name="Perrotta A.R."/>
            <person name="Berdy B."/>
            <person name="Zhao S."/>
            <person name="Lieberman T.D."/>
            <person name="Swanson P.K."/>
            <person name="Smith M."/>
            <person name="Roesemann S."/>
            <person name="Alexander J.E."/>
            <person name="Rich S.A."/>
            <person name="Livny J."/>
            <person name="Vlamakis H."/>
            <person name="Clish C."/>
            <person name="Bullock K."/>
            <person name="Deik A."/>
            <person name="Scott J."/>
            <person name="Pierce K.A."/>
            <person name="Xavier R.J."/>
            <person name="Alm E.J."/>
        </authorList>
    </citation>
    <scope>NUCLEOTIDE SEQUENCE [LARGE SCALE GENOMIC DNA]</scope>
    <source>
        <strain evidence="7 8">BIOML-A25</strain>
    </source>
</reference>
<dbReference type="RefSeq" id="WP_008672364.1">
    <property type="nucleotide sequence ID" value="NZ_JAFEKH010000004.1"/>
</dbReference>
<protein>
    <submittedName>
        <fullName evidence="7">Helix-turn-helix domain-containing protein</fullName>
    </submittedName>
</protein>
<dbReference type="EMBL" id="VVZV01000003">
    <property type="protein sequence ID" value="KAA5323436.1"/>
    <property type="molecule type" value="Genomic_DNA"/>
</dbReference>
<keyword evidence="4" id="KW-0804">Transcription</keyword>
<dbReference type="Gene3D" id="1.10.10.60">
    <property type="entry name" value="Homeodomain-like"/>
    <property type="match status" value="1"/>
</dbReference>
<dbReference type="Proteomes" id="UP000481700">
    <property type="component" value="Unassembled WGS sequence"/>
</dbReference>
<keyword evidence="5" id="KW-1133">Transmembrane helix</keyword>